<dbReference type="EMBL" id="CM043023">
    <property type="protein sequence ID" value="KAI4455401.1"/>
    <property type="molecule type" value="Genomic_DNA"/>
</dbReference>
<protein>
    <submittedName>
        <fullName evidence="1">Exonuclease phage-type/recb c-terminal domain-containing protein</fullName>
    </submittedName>
</protein>
<keyword evidence="1" id="KW-0540">Nuclease</keyword>
<reference evidence="1" key="1">
    <citation type="submission" date="2022-04" db="EMBL/GenBank/DDBJ databases">
        <title>Chromosome-scale genome assembly of Holotrichia oblita Faldermann.</title>
        <authorList>
            <person name="Rongchong L."/>
        </authorList>
    </citation>
    <scope>NUCLEOTIDE SEQUENCE</scope>
    <source>
        <strain evidence="1">81SQS9</strain>
    </source>
</reference>
<evidence type="ECO:0000313" key="1">
    <source>
        <dbReference type="EMBL" id="KAI4455401.1"/>
    </source>
</evidence>
<evidence type="ECO:0000313" key="2">
    <source>
        <dbReference type="Proteomes" id="UP001056778"/>
    </source>
</evidence>
<proteinExistence type="predicted"/>
<accession>A0ACB9SPS6</accession>
<dbReference type="Proteomes" id="UP001056778">
    <property type="component" value="Chromosome 9"/>
</dbReference>
<keyword evidence="1" id="KW-0378">Hydrolase</keyword>
<keyword evidence="2" id="KW-1185">Reference proteome</keyword>
<gene>
    <name evidence="1" type="ORF">MML48_9g00009791</name>
</gene>
<comment type="caution">
    <text evidence="1">The sequence shown here is derived from an EMBL/GenBank/DDBJ whole genome shotgun (WGS) entry which is preliminary data.</text>
</comment>
<organism evidence="1 2">
    <name type="scientific">Holotrichia oblita</name>
    <name type="common">Chafer beetle</name>
    <dbReference type="NCBI Taxonomy" id="644536"/>
    <lineage>
        <taxon>Eukaryota</taxon>
        <taxon>Metazoa</taxon>
        <taxon>Ecdysozoa</taxon>
        <taxon>Arthropoda</taxon>
        <taxon>Hexapoda</taxon>
        <taxon>Insecta</taxon>
        <taxon>Pterygota</taxon>
        <taxon>Neoptera</taxon>
        <taxon>Endopterygota</taxon>
        <taxon>Coleoptera</taxon>
        <taxon>Polyphaga</taxon>
        <taxon>Scarabaeiformia</taxon>
        <taxon>Scarabaeidae</taxon>
        <taxon>Melolonthinae</taxon>
        <taxon>Holotrichia</taxon>
    </lineage>
</organism>
<sequence length="276" mass="31993">MLHKVGTLNVESYKFKKGEERGMKQYIVLALDLQVNWQSVKLKDIRTTTYKDKIETEVLNNVFLDSIAINIKNYNLSDCCLNVIHQLELAEIISDCPQRSPEWKNIRQLRITGSRCYSLYTFKDDWIKKAENYFWPKEFSSIYTSHGNFFEKHALAAYKNKTQCDIWVPNFVVPKLFPWLGVSPDGVSFVHGQPTQLLEIKCPYSRKDLSAHEFMDGCSYINVSDTGELVLKENHQYYAQVQLGMAILNLKAAELMYLLVSKKEVIVINVPFNPIF</sequence>
<keyword evidence="1" id="KW-0269">Exonuclease</keyword>
<name>A0ACB9SPS6_HOLOL</name>